<organism evidence="3">
    <name type="scientific">termite gut metagenome</name>
    <dbReference type="NCBI Taxonomy" id="433724"/>
    <lineage>
        <taxon>unclassified sequences</taxon>
        <taxon>metagenomes</taxon>
        <taxon>organismal metagenomes</taxon>
    </lineage>
</organism>
<sequence length="122" mass="13485">MIGLGGNTGRSTGSHLHFETRFLDIAINPADLFDFPKQDITTDTYVFTKYKPAGKRTSLMAKSQTNNNSTEGSDVIRYHKVKQGDTLSKIAEVYGISISQLCQLNKITTKTIIRAGQVLRCS</sequence>
<dbReference type="InterPro" id="IPR036779">
    <property type="entry name" value="LysM_dom_sf"/>
</dbReference>
<feature type="domain" description="HTH cro/C1-type" evidence="1">
    <location>
        <begin position="85"/>
        <end position="101"/>
    </location>
</feature>
<evidence type="ECO:0000313" key="3">
    <source>
        <dbReference type="EMBL" id="KAA6311414.1"/>
    </source>
</evidence>
<comment type="caution">
    <text evidence="3">The sequence shown here is derived from an EMBL/GenBank/DDBJ whole genome shotgun (WGS) entry which is preliminary data.</text>
</comment>
<dbReference type="SMART" id="SM00257">
    <property type="entry name" value="LysM"/>
    <property type="match status" value="1"/>
</dbReference>
<dbReference type="InterPro" id="IPR011055">
    <property type="entry name" value="Dup_hybrid_motif"/>
</dbReference>
<feature type="domain" description="LysM" evidence="2">
    <location>
        <begin position="77"/>
        <end position="121"/>
    </location>
</feature>
<dbReference type="InterPro" id="IPR001387">
    <property type="entry name" value="Cro/C1-type_HTH"/>
</dbReference>
<dbReference type="Gene3D" id="2.70.70.10">
    <property type="entry name" value="Glucose Permease (Domain IIA)"/>
    <property type="match status" value="1"/>
</dbReference>
<dbReference type="EC" id="3.5.1.28" evidence="3"/>
<dbReference type="InterPro" id="IPR018392">
    <property type="entry name" value="LysM"/>
</dbReference>
<name>A0A5J4PS38_9ZZZZ</name>
<proteinExistence type="predicted"/>
<dbReference type="SUPFAM" id="SSF54106">
    <property type="entry name" value="LysM domain"/>
    <property type="match status" value="1"/>
</dbReference>
<dbReference type="Gene3D" id="3.10.350.10">
    <property type="entry name" value="LysM domain"/>
    <property type="match status" value="1"/>
</dbReference>
<keyword evidence="3" id="KW-0378">Hydrolase</keyword>
<gene>
    <name evidence="3" type="ORF">EZS27_037451</name>
</gene>
<dbReference type="SUPFAM" id="SSF51261">
    <property type="entry name" value="Duplicated hybrid motif"/>
    <property type="match status" value="1"/>
</dbReference>
<dbReference type="CDD" id="cd00118">
    <property type="entry name" value="LysM"/>
    <property type="match status" value="1"/>
</dbReference>
<evidence type="ECO:0000259" key="1">
    <source>
        <dbReference type="PROSITE" id="PS50943"/>
    </source>
</evidence>
<dbReference type="EMBL" id="SNRY01006953">
    <property type="protein sequence ID" value="KAA6311414.1"/>
    <property type="molecule type" value="Genomic_DNA"/>
</dbReference>
<dbReference type="GO" id="GO:0008932">
    <property type="term" value="F:lytic endotransglycosylase activity"/>
    <property type="evidence" value="ECO:0007669"/>
    <property type="project" value="TreeGrafter"/>
</dbReference>
<dbReference type="AlphaFoldDB" id="A0A5J4PS38"/>
<dbReference type="PANTHER" id="PTHR33734">
    <property type="entry name" value="LYSM DOMAIN-CONTAINING GPI-ANCHORED PROTEIN 2"/>
    <property type="match status" value="1"/>
</dbReference>
<dbReference type="GO" id="GO:0008745">
    <property type="term" value="F:N-acetylmuramoyl-L-alanine amidase activity"/>
    <property type="evidence" value="ECO:0007669"/>
    <property type="project" value="UniProtKB-EC"/>
</dbReference>
<reference evidence="3" key="1">
    <citation type="submission" date="2019-03" db="EMBL/GenBank/DDBJ databases">
        <title>Single cell metagenomics reveals metabolic interactions within the superorganism composed of flagellate Streblomastix strix and complex community of Bacteroidetes bacteria on its surface.</title>
        <authorList>
            <person name="Treitli S.C."/>
            <person name="Kolisko M."/>
            <person name="Husnik F."/>
            <person name="Keeling P."/>
            <person name="Hampl V."/>
        </authorList>
    </citation>
    <scope>NUCLEOTIDE SEQUENCE</scope>
    <source>
        <strain evidence="3">STM</strain>
    </source>
</reference>
<evidence type="ECO:0000259" key="2">
    <source>
        <dbReference type="PROSITE" id="PS51782"/>
    </source>
</evidence>
<protein>
    <submittedName>
        <fullName evidence="3">N-acetylmuramoyl-L-alanine amidase XlyA</fullName>
        <ecNumber evidence="3">3.5.1.28</ecNumber>
    </submittedName>
</protein>
<dbReference type="Pfam" id="PF01476">
    <property type="entry name" value="LysM"/>
    <property type="match status" value="1"/>
</dbReference>
<dbReference type="PROSITE" id="PS51782">
    <property type="entry name" value="LYSM"/>
    <property type="match status" value="1"/>
</dbReference>
<accession>A0A5J4PS38</accession>
<dbReference type="PROSITE" id="PS50943">
    <property type="entry name" value="HTH_CROC1"/>
    <property type="match status" value="1"/>
</dbReference>
<dbReference type="PANTHER" id="PTHR33734:SF22">
    <property type="entry name" value="MEMBRANE-BOUND LYTIC MUREIN TRANSGLYCOSYLASE D"/>
    <property type="match status" value="1"/>
</dbReference>